<feature type="signal peptide" evidence="2">
    <location>
        <begin position="1"/>
        <end position="21"/>
    </location>
</feature>
<dbReference type="RefSeq" id="WP_129601616.1">
    <property type="nucleotide sequence ID" value="NZ_SBLB01000003.1"/>
</dbReference>
<protein>
    <submittedName>
        <fullName evidence="4">DUF2807 domain-containing protein</fullName>
    </submittedName>
</protein>
<dbReference type="InterPro" id="IPR021255">
    <property type="entry name" value="DUF2807"/>
</dbReference>
<dbReference type="EMBL" id="SBLB01000003">
    <property type="protein sequence ID" value="RYC69334.1"/>
    <property type="molecule type" value="Genomic_DNA"/>
</dbReference>
<evidence type="ECO:0000313" key="5">
    <source>
        <dbReference type="Proteomes" id="UP000290407"/>
    </source>
</evidence>
<name>A0A4Q2UJD1_9BACT</name>
<accession>A0A4Q2UJD1</accession>
<feature type="compositionally biased region" description="Polar residues" evidence="1">
    <location>
        <begin position="225"/>
        <end position="239"/>
    </location>
</feature>
<comment type="caution">
    <text evidence="4">The sequence shown here is derived from an EMBL/GenBank/DDBJ whole genome shotgun (WGS) entry which is preliminary data.</text>
</comment>
<dbReference type="Pfam" id="PF10988">
    <property type="entry name" value="DUF2807"/>
    <property type="match status" value="1"/>
</dbReference>
<organism evidence="4 5">
    <name type="scientific">Spirosoma sordidisoli</name>
    <dbReference type="NCBI Taxonomy" id="2502893"/>
    <lineage>
        <taxon>Bacteria</taxon>
        <taxon>Pseudomonadati</taxon>
        <taxon>Bacteroidota</taxon>
        <taxon>Cytophagia</taxon>
        <taxon>Cytophagales</taxon>
        <taxon>Cytophagaceae</taxon>
        <taxon>Spirosoma</taxon>
    </lineage>
</organism>
<evidence type="ECO:0000313" key="4">
    <source>
        <dbReference type="EMBL" id="RYC69334.1"/>
    </source>
</evidence>
<dbReference type="PROSITE" id="PS51257">
    <property type="entry name" value="PROKAR_LIPOPROTEIN"/>
    <property type="match status" value="1"/>
</dbReference>
<evidence type="ECO:0000256" key="1">
    <source>
        <dbReference type="SAM" id="MobiDB-lite"/>
    </source>
</evidence>
<feature type="region of interest" description="Disordered" evidence="1">
    <location>
        <begin position="219"/>
        <end position="239"/>
    </location>
</feature>
<dbReference type="Proteomes" id="UP000290407">
    <property type="component" value="Unassembled WGS sequence"/>
</dbReference>
<gene>
    <name evidence="4" type="ORF">EQG79_12030</name>
</gene>
<dbReference type="Gene3D" id="2.160.20.120">
    <property type="match status" value="1"/>
</dbReference>
<feature type="chain" id="PRO_5020463757" evidence="2">
    <location>
        <begin position="22"/>
        <end position="239"/>
    </location>
</feature>
<feature type="domain" description="Putative auto-transporter adhesin head GIN" evidence="3">
    <location>
        <begin position="42"/>
        <end position="224"/>
    </location>
</feature>
<keyword evidence="5" id="KW-1185">Reference proteome</keyword>
<sequence length="239" mass="24903">MQLLIKSGIFCLTLLSFTACHFTKVNPEAGNLTTTTRPVSGFSGLRIEDGIQTTIVKGTTESVTIETREGYQSYFKTEVVNGVLRIYIDNRLNTRNLSERRAVVTMKALTSLNTSGGARVTSSDNFAPGSLSIKVSGGGFVGLPLTTDILTISGSGGSEIELSGTARTVTIDDLSGGSTAKLANLPANACTVDASGGSVAEVNVSQELTVRASGGSRVRYRGTPRISQNLSGGSSVSQL</sequence>
<reference evidence="4 5" key="1">
    <citation type="submission" date="2019-01" db="EMBL/GenBank/DDBJ databases">
        <title>Spirosoma flava sp. nov., a propanil-degrading bacterium isolated from herbicide-contaminated soil.</title>
        <authorList>
            <person name="Zhang L."/>
            <person name="Jiang J.-D."/>
        </authorList>
    </citation>
    <scope>NUCLEOTIDE SEQUENCE [LARGE SCALE GENOMIC DNA]</scope>
    <source>
        <strain evidence="4 5">TY50</strain>
    </source>
</reference>
<evidence type="ECO:0000256" key="2">
    <source>
        <dbReference type="SAM" id="SignalP"/>
    </source>
</evidence>
<evidence type="ECO:0000259" key="3">
    <source>
        <dbReference type="Pfam" id="PF10988"/>
    </source>
</evidence>
<dbReference type="AlphaFoldDB" id="A0A4Q2UJD1"/>
<keyword evidence="2" id="KW-0732">Signal</keyword>
<proteinExistence type="predicted"/>